<accession>A0A1G8FJL9</accession>
<dbReference type="OrthoDB" id="6549049at2"/>
<keyword evidence="2" id="KW-1133">Transmembrane helix</keyword>
<keyword evidence="2" id="KW-0812">Transmembrane</keyword>
<sequence length="127" mass="12462">MQELNMQEVEMVAGGVTTGFFDSIGGAILGTVAGAMGAAWRGATMSLRGGSGIGAILNPVAGIITGAAGTLWGAVFGLVNGLTQGSQAQVQAMGDVWNDIIGLPSSSTGQGSPSTQMIGGGSQHGPR</sequence>
<evidence type="ECO:0000313" key="3">
    <source>
        <dbReference type="EMBL" id="SDH82301.1"/>
    </source>
</evidence>
<organism evidence="3 4">
    <name type="scientific">Pseudomonas panipatensis</name>
    <dbReference type="NCBI Taxonomy" id="428992"/>
    <lineage>
        <taxon>Bacteria</taxon>
        <taxon>Pseudomonadati</taxon>
        <taxon>Pseudomonadota</taxon>
        <taxon>Gammaproteobacteria</taxon>
        <taxon>Pseudomonadales</taxon>
        <taxon>Pseudomonadaceae</taxon>
        <taxon>Pseudomonas</taxon>
    </lineage>
</organism>
<evidence type="ECO:0008006" key="5">
    <source>
        <dbReference type="Google" id="ProtNLM"/>
    </source>
</evidence>
<feature type="compositionally biased region" description="Low complexity" evidence="1">
    <location>
        <begin position="104"/>
        <end position="116"/>
    </location>
</feature>
<dbReference type="Proteomes" id="UP000199636">
    <property type="component" value="Unassembled WGS sequence"/>
</dbReference>
<feature type="region of interest" description="Disordered" evidence="1">
    <location>
        <begin position="104"/>
        <end position="127"/>
    </location>
</feature>
<keyword evidence="4" id="KW-1185">Reference proteome</keyword>
<dbReference type="RefSeq" id="WP_090262262.1">
    <property type="nucleotide sequence ID" value="NZ_FNDS01000003.1"/>
</dbReference>
<feature type="transmembrane region" description="Helical" evidence="2">
    <location>
        <begin position="20"/>
        <end position="40"/>
    </location>
</feature>
<proteinExistence type="predicted"/>
<evidence type="ECO:0000313" key="4">
    <source>
        <dbReference type="Proteomes" id="UP000199636"/>
    </source>
</evidence>
<keyword evidence="2" id="KW-0472">Membrane</keyword>
<dbReference type="STRING" id="428992.SAMN05216272_103284"/>
<evidence type="ECO:0000256" key="1">
    <source>
        <dbReference type="SAM" id="MobiDB-lite"/>
    </source>
</evidence>
<protein>
    <recommendedName>
        <fullName evidence="5">DUF5862 domain-containing protein</fullName>
    </recommendedName>
</protein>
<evidence type="ECO:0000256" key="2">
    <source>
        <dbReference type="SAM" id="Phobius"/>
    </source>
</evidence>
<feature type="compositionally biased region" description="Gly residues" evidence="1">
    <location>
        <begin position="118"/>
        <end position="127"/>
    </location>
</feature>
<feature type="transmembrane region" description="Helical" evidence="2">
    <location>
        <begin position="52"/>
        <end position="79"/>
    </location>
</feature>
<dbReference type="EMBL" id="FNDS01000003">
    <property type="protein sequence ID" value="SDH82301.1"/>
    <property type="molecule type" value="Genomic_DNA"/>
</dbReference>
<name>A0A1G8FJL9_9PSED</name>
<reference evidence="4" key="1">
    <citation type="submission" date="2016-10" db="EMBL/GenBank/DDBJ databases">
        <authorList>
            <person name="Varghese N."/>
            <person name="Submissions S."/>
        </authorList>
    </citation>
    <scope>NUCLEOTIDE SEQUENCE [LARGE SCALE GENOMIC DNA]</scope>
    <source>
        <strain evidence="4">CCM 7469</strain>
    </source>
</reference>
<gene>
    <name evidence="3" type="ORF">SAMN05216272_103284</name>
</gene>
<dbReference type="AlphaFoldDB" id="A0A1G8FJL9"/>